<feature type="domain" description="Peptidase S26" evidence="10">
    <location>
        <begin position="141"/>
        <end position="182"/>
    </location>
</feature>
<evidence type="ECO:0000313" key="12">
    <source>
        <dbReference type="Proteomes" id="UP000192578"/>
    </source>
</evidence>
<accession>A0A9X6NEF1</accession>
<dbReference type="GO" id="GO:0006465">
    <property type="term" value="P:signal peptide processing"/>
    <property type="evidence" value="ECO:0007669"/>
    <property type="project" value="InterPro"/>
</dbReference>
<keyword evidence="6 9" id="KW-0472">Membrane</keyword>
<dbReference type="GO" id="GO:0042720">
    <property type="term" value="C:mitochondrial inner membrane peptidase complex"/>
    <property type="evidence" value="ECO:0007669"/>
    <property type="project" value="TreeGrafter"/>
</dbReference>
<evidence type="ECO:0000256" key="2">
    <source>
        <dbReference type="ARBA" id="ARBA00011805"/>
    </source>
</evidence>
<evidence type="ECO:0000256" key="9">
    <source>
        <dbReference type="RuleBase" id="RU362041"/>
    </source>
</evidence>
<keyword evidence="3 9" id="KW-0999">Mitochondrion inner membrane</keyword>
<feature type="active site" evidence="8">
    <location>
        <position position="81"/>
    </location>
</feature>
<dbReference type="InterPro" id="IPR036286">
    <property type="entry name" value="LexA/Signal_pep-like_sf"/>
</dbReference>
<keyword evidence="9" id="KW-0812">Transmembrane</keyword>
<dbReference type="GO" id="GO:0004252">
    <property type="term" value="F:serine-type endopeptidase activity"/>
    <property type="evidence" value="ECO:0007669"/>
    <property type="project" value="InterPro"/>
</dbReference>
<evidence type="ECO:0000256" key="3">
    <source>
        <dbReference type="ARBA" id="ARBA00022792"/>
    </source>
</evidence>
<proteinExistence type="inferred from homology"/>
<keyword evidence="9 11" id="KW-0645">Protease</keyword>
<keyword evidence="9" id="KW-1133">Transmembrane helix</keyword>
<dbReference type="EMBL" id="MTYJ01000271">
    <property type="protein sequence ID" value="OWA52487.1"/>
    <property type="molecule type" value="Genomic_DNA"/>
</dbReference>
<dbReference type="Gene3D" id="2.10.109.10">
    <property type="entry name" value="Umud Fragment, subunit A"/>
    <property type="match status" value="1"/>
</dbReference>
<evidence type="ECO:0000256" key="4">
    <source>
        <dbReference type="ARBA" id="ARBA00022801"/>
    </source>
</evidence>
<feature type="transmembrane region" description="Helical" evidence="9">
    <location>
        <begin position="50"/>
        <end position="72"/>
    </location>
</feature>
<feature type="active site" evidence="8">
    <location>
        <position position="124"/>
    </location>
</feature>
<dbReference type="EC" id="3.4.21.-" evidence="9"/>
<evidence type="ECO:0000256" key="6">
    <source>
        <dbReference type="ARBA" id="ARBA00023136"/>
    </source>
</evidence>
<dbReference type="AlphaFoldDB" id="A0A9X6NEF1"/>
<evidence type="ECO:0000256" key="7">
    <source>
        <dbReference type="ARBA" id="ARBA00038445"/>
    </source>
</evidence>
<dbReference type="InterPro" id="IPR052064">
    <property type="entry name" value="Mito_IMP1_subunit"/>
</dbReference>
<comment type="similarity">
    <text evidence="7">Belongs to the peptidase S26 family. IMP1 subfamily.</text>
</comment>
<dbReference type="InterPro" id="IPR000223">
    <property type="entry name" value="Pept_S26A_signal_pept_1"/>
</dbReference>
<evidence type="ECO:0000259" key="10">
    <source>
        <dbReference type="Pfam" id="PF10502"/>
    </source>
</evidence>
<comment type="subcellular location">
    <subcellularLocation>
        <location evidence="1 9">Mitochondrion inner membrane</location>
    </subcellularLocation>
</comment>
<keyword evidence="5 9" id="KW-0496">Mitochondrion</keyword>
<dbReference type="CDD" id="cd06530">
    <property type="entry name" value="S26_SPase_I"/>
    <property type="match status" value="1"/>
</dbReference>
<dbReference type="InterPro" id="IPR019533">
    <property type="entry name" value="Peptidase_S26"/>
</dbReference>
<dbReference type="PANTHER" id="PTHR12383">
    <property type="entry name" value="PROTEASE FAMILY S26 MITOCHONDRIAL INNER MEMBRANE PROTEASE-RELATED"/>
    <property type="match status" value="1"/>
</dbReference>
<dbReference type="NCBIfam" id="TIGR02227">
    <property type="entry name" value="sigpep_I_bact"/>
    <property type="match status" value="1"/>
</dbReference>
<comment type="subunit">
    <text evidence="2">Heterodimer of 2 subunits, IMMPL1 and IMMPL2.</text>
</comment>
<comment type="caution">
    <text evidence="11">The sequence shown here is derived from an EMBL/GenBank/DDBJ whole genome shotgun (WGS) entry which is preliminary data.</text>
</comment>
<name>A0A9X6NEF1_HYPEX</name>
<dbReference type="SUPFAM" id="SSF51306">
    <property type="entry name" value="LexA/Signal peptidase"/>
    <property type="match status" value="1"/>
</dbReference>
<feature type="transmembrane region" description="Helical" evidence="9">
    <location>
        <begin position="6"/>
        <end position="29"/>
    </location>
</feature>
<organism evidence="11 12">
    <name type="scientific">Hypsibius exemplaris</name>
    <name type="common">Freshwater tardigrade</name>
    <dbReference type="NCBI Taxonomy" id="2072580"/>
    <lineage>
        <taxon>Eukaryota</taxon>
        <taxon>Metazoa</taxon>
        <taxon>Ecdysozoa</taxon>
        <taxon>Tardigrada</taxon>
        <taxon>Eutardigrada</taxon>
        <taxon>Parachela</taxon>
        <taxon>Hypsibioidea</taxon>
        <taxon>Hypsibiidae</taxon>
        <taxon>Hypsibius</taxon>
    </lineage>
</organism>
<comment type="caution">
    <text evidence="9">Lacks conserved residue(s) required for the propagation of feature annotation.</text>
</comment>
<sequence length="212" mass="24496">MNRLFVYFGGLFYPFCRAPLLLTTVRRTASDRQLVRPKPESFLRSIPRRTFWFAGQVFKFGCILYFVNAYVVDFFVCIGPSMEPTIQSHDIVITEHFTQRFRVLKRGDLVVARSPVSPTIFICKRIVGKAGDLVHDEHRNVVKVPRGYVWLEGDNAQDSIDSRRYGPVPEALIRSKLCLRLWPFARFGRIPDYRRPAQPGEDLVDTDAVDLE</sequence>
<gene>
    <name evidence="11" type="ORF">BV898_16939</name>
</gene>
<keyword evidence="12" id="KW-1185">Reference proteome</keyword>
<feature type="domain" description="Peptidase S26" evidence="10">
    <location>
        <begin position="57"/>
        <end position="137"/>
    </location>
</feature>
<evidence type="ECO:0000313" key="11">
    <source>
        <dbReference type="EMBL" id="OWA52487.1"/>
    </source>
</evidence>
<dbReference type="Proteomes" id="UP000192578">
    <property type="component" value="Unassembled WGS sequence"/>
</dbReference>
<dbReference type="Pfam" id="PF10502">
    <property type="entry name" value="Peptidase_S26"/>
    <property type="match status" value="2"/>
</dbReference>
<protein>
    <recommendedName>
        <fullName evidence="9">Mitochondrial inner membrane protease subunit</fullName>
        <ecNumber evidence="9">3.4.21.-</ecNumber>
    </recommendedName>
</protein>
<dbReference type="GO" id="GO:0006627">
    <property type="term" value="P:protein processing involved in protein targeting to mitochondrion"/>
    <property type="evidence" value="ECO:0007669"/>
    <property type="project" value="TreeGrafter"/>
</dbReference>
<dbReference type="OrthoDB" id="308440at2759"/>
<dbReference type="PANTHER" id="PTHR12383:SF16">
    <property type="entry name" value="MITOCHONDRIAL INNER MEMBRANE PROTEASE SUBUNIT 1"/>
    <property type="match status" value="1"/>
</dbReference>
<evidence type="ECO:0000256" key="8">
    <source>
        <dbReference type="PIRSR" id="PIRSR600223-1"/>
    </source>
</evidence>
<evidence type="ECO:0000256" key="1">
    <source>
        <dbReference type="ARBA" id="ARBA00004273"/>
    </source>
</evidence>
<evidence type="ECO:0000256" key="5">
    <source>
        <dbReference type="ARBA" id="ARBA00023128"/>
    </source>
</evidence>
<keyword evidence="4 9" id="KW-0378">Hydrolase</keyword>
<reference evidence="12" key="1">
    <citation type="submission" date="2017-01" db="EMBL/GenBank/DDBJ databases">
        <title>Comparative genomics of anhydrobiosis in the tardigrade Hypsibius dujardini.</title>
        <authorList>
            <person name="Yoshida Y."/>
            <person name="Koutsovoulos G."/>
            <person name="Laetsch D."/>
            <person name="Stevens L."/>
            <person name="Kumar S."/>
            <person name="Horikawa D."/>
            <person name="Ishino K."/>
            <person name="Komine S."/>
            <person name="Tomita M."/>
            <person name="Blaxter M."/>
            <person name="Arakawa K."/>
        </authorList>
    </citation>
    <scope>NUCLEOTIDE SEQUENCE [LARGE SCALE GENOMIC DNA]</scope>
    <source>
        <strain evidence="12">Z151</strain>
    </source>
</reference>
<dbReference type="PRINTS" id="PR00727">
    <property type="entry name" value="LEADERPTASE"/>
</dbReference>